<dbReference type="Gene3D" id="3.10.50.10">
    <property type="match status" value="1"/>
</dbReference>
<evidence type="ECO:0000259" key="14">
    <source>
        <dbReference type="PROSITE" id="PS51910"/>
    </source>
</evidence>
<evidence type="ECO:0000259" key="13">
    <source>
        <dbReference type="PROSITE" id="PS50940"/>
    </source>
</evidence>
<dbReference type="GO" id="GO:0006032">
    <property type="term" value="P:chitin catabolic process"/>
    <property type="evidence" value="ECO:0007669"/>
    <property type="project" value="UniProtKB-KW"/>
</dbReference>
<keyword evidence="5" id="KW-0732">Signal</keyword>
<keyword evidence="11" id="KW-0624">Polysaccharide degradation</keyword>
<feature type="compositionally biased region" description="Low complexity" evidence="12">
    <location>
        <begin position="346"/>
        <end position="392"/>
    </location>
</feature>
<dbReference type="InterPro" id="IPR029070">
    <property type="entry name" value="Chitinase_insertion_sf"/>
</dbReference>
<dbReference type="SUPFAM" id="SSF54556">
    <property type="entry name" value="Chitinase insertion domain"/>
    <property type="match status" value="1"/>
</dbReference>
<feature type="region of interest" description="Disordered" evidence="12">
    <location>
        <begin position="176"/>
        <end position="274"/>
    </location>
</feature>
<dbReference type="Proteomes" id="UP001162162">
    <property type="component" value="Unassembled WGS sequence"/>
</dbReference>
<dbReference type="InterPro" id="IPR050314">
    <property type="entry name" value="Glycosyl_Hydrlase_18"/>
</dbReference>
<dbReference type="SMART" id="SM00494">
    <property type="entry name" value="ChtBD2"/>
    <property type="match status" value="1"/>
</dbReference>
<dbReference type="InterPro" id="IPR002557">
    <property type="entry name" value="Chitin-bd_dom"/>
</dbReference>
<dbReference type="GO" id="GO:0000272">
    <property type="term" value="P:polysaccharide catabolic process"/>
    <property type="evidence" value="ECO:0007669"/>
    <property type="project" value="UniProtKB-KW"/>
</dbReference>
<evidence type="ECO:0000256" key="2">
    <source>
        <dbReference type="ARBA" id="ARBA00009121"/>
    </source>
</evidence>
<dbReference type="GO" id="GO:0008061">
    <property type="term" value="F:chitin binding"/>
    <property type="evidence" value="ECO:0007669"/>
    <property type="project" value="UniProtKB-KW"/>
</dbReference>
<dbReference type="GO" id="GO:0008843">
    <property type="term" value="F:endochitinase activity"/>
    <property type="evidence" value="ECO:0007669"/>
    <property type="project" value="UniProtKB-EC"/>
</dbReference>
<dbReference type="InterPro" id="IPR001223">
    <property type="entry name" value="Glyco_hydro18_cat"/>
</dbReference>
<feature type="region of interest" description="Disordered" evidence="12">
    <location>
        <begin position="476"/>
        <end position="672"/>
    </location>
</feature>
<dbReference type="FunFam" id="3.20.20.80:FF:000557">
    <property type="entry name" value="Uncharacterized protein"/>
    <property type="match status" value="1"/>
</dbReference>
<keyword evidence="7" id="KW-0146">Chitin degradation</keyword>
<dbReference type="InterPro" id="IPR017853">
    <property type="entry name" value="GH"/>
</dbReference>
<dbReference type="EMBL" id="JAPWTK010000072">
    <property type="protein sequence ID" value="KAJ8952189.1"/>
    <property type="molecule type" value="Genomic_DNA"/>
</dbReference>
<protein>
    <recommendedName>
        <fullName evidence="3">chitinase</fullName>
        <ecNumber evidence="3">3.2.1.14</ecNumber>
    </recommendedName>
</protein>
<feature type="compositionally biased region" description="Polar residues" evidence="12">
    <location>
        <begin position="638"/>
        <end position="647"/>
    </location>
</feature>
<evidence type="ECO:0000256" key="1">
    <source>
        <dbReference type="ARBA" id="ARBA00000822"/>
    </source>
</evidence>
<dbReference type="PROSITE" id="PS51910">
    <property type="entry name" value="GH18_2"/>
    <property type="match status" value="1"/>
</dbReference>
<dbReference type="PANTHER" id="PTHR11177">
    <property type="entry name" value="CHITINASE"/>
    <property type="match status" value="1"/>
</dbReference>
<feature type="domain" description="Chitin-binding type-2" evidence="13">
    <location>
        <begin position="279"/>
        <end position="339"/>
    </location>
</feature>
<feature type="compositionally biased region" description="Basic residues" evidence="12">
    <location>
        <begin position="209"/>
        <end position="221"/>
    </location>
</feature>
<dbReference type="PROSITE" id="PS50940">
    <property type="entry name" value="CHIT_BIND_II"/>
    <property type="match status" value="1"/>
</dbReference>
<feature type="compositionally biased region" description="Basic and acidic residues" evidence="12">
    <location>
        <begin position="503"/>
        <end position="518"/>
    </location>
</feature>
<feature type="compositionally biased region" description="Acidic residues" evidence="12">
    <location>
        <begin position="596"/>
        <end position="619"/>
    </location>
</feature>
<feature type="compositionally biased region" description="Polar residues" evidence="12">
    <location>
        <begin position="575"/>
        <end position="588"/>
    </location>
</feature>
<dbReference type="SUPFAM" id="SSF57625">
    <property type="entry name" value="Invertebrate chitin-binding proteins"/>
    <property type="match status" value="1"/>
</dbReference>
<dbReference type="InterPro" id="IPR036508">
    <property type="entry name" value="Chitin-bd_dom_sf"/>
</dbReference>
<evidence type="ECO:0000256" key="7">
    <source>
        <dbReference type="ARBA" id="ARBA00023024"/>
    </source>
</evidence>
<comment type="caution">
    <text evidence="15">The sequence shown here is derived from an EMBL/GenBank/DDBJ whole genome shotgun (WGS) entry which is preliminary data.</text>
</comment>
<dbReference type="Gene3D" id="2.170.140.10">
    <property type="entry name" value="Chitin binding domain"/>
    <property type="match status" value="1"/>
</dbReference>
<evidence type="ECO:0000256" key="9">
    <source>
        <dbReference type="ARBA" id="ARBA00023277"/>
    </source>
</evidence>
<feature type="compositionally biased region" description="Polar residues" evidence="12">
    <location>
        <begin position="244"/>
        <end position="260"/>
    </location>
</feature>
<evidence type="ECO:0000256" key="12">
    <source>
        <dbReference type="SAM" id="MobiDB-lite"/>
    </source>
</evidence>
<feature type="compositionally biased region" description="Acidic residues" evidence="12">
    <location>
        <begin position="393"/>
        <end position="406"/>
    </location>
</feature>
<comment type="catalytic activity">
    <reaction evidence="1">
        <text>Random endo-hydrolysis of N-acetyl-beta-D-glucosaminide (1-&gt;4)-beta-linkages in chitin and chitodextrins.</text>
        <dbReference type="EC" id="3.2.1.14"/>
    </reaction>
</comment>
<dbReference type="AlphaFoldDB" id="A0AAV8YKB5"/>
<evidence type="ECO:0000256" key="6">
    <source>
        <dbReference type="ARBA" id="ARBA00022801"/>
    </source>
</evidence>
<feature type="region of interest" description="Disordered" evidence="12">
    <location>
        <begin position="344"/>
        <end position="426"/>
    </location>
</feature>
<dbReference type="Pfam" id="PF00704">
    <property type="entry name" value="Glyco_hydro_18"/>
    <property type="match status" value="1"/>
</dbReference>
<accession>A0AAV8YKB5</accession>
<dbReference type="GO" id="GO:0005576">
    <property type="term" value="C:extracellular region"/>
    <property type="evidence" value="ECO:0007669"/>
    <property type="project" value="InterPro"/>
</dbReference>
<reference evidence="15" key="1">
    <citation type="journal article" date="2023" name="Insect Mol. Biol.">
        <title>Genome sequencing provides insights into the evolution of gene families encoding plant cell wall-degrading enzymes in longhorned beetles.</title>
        <authorList>
            <person name="Shin N.R."/>
            <person name="Okamura Y."/>
            <person name="Kirsch R."/>
            <person name="Pauchet Y."/>
        </authorList>
    </citation>
    <scope>NUCLEOTIDE SEQUENCE</scope>
    <source>
        <strain evidence="15">AMC_N1</strain>
    </source>
</reference>
<dbReference type="FunFam" id="3.10.50.10:FF:000004">
    <property type="entry name" value="Chitinase 5"/>
    <property type="match status" value="1"/>
</dbReference>
<feature type="domain" description="GH18" evidence="14">
    <location>
        <begin position="1"/>
        <end position="169"/>
    </location>
</feature>
<comment type="similarity">
    <text evidence="2">Belongs to the glycosyl hydrolase 18 family. Chitinase class II subfamily.</text>
</comment>
<evidence type="ECO:0000256" key="3">
    <source>
        <dbReference type="ARBA" id="ARBA00012729"/>
    </source>
</evidence>
<proteinExistence type="inferred from homology"/>
<evidence type="ECO:0000256" key="8">
    <source>
        <dbReference type="ARBA" id="ARBA00023157"/>
    </source>
</evidence>
<sequence length="672" mass="74283">MMGPVHLGGVILVSSLSIPPLDYTIKHYLKLGADPDKLVLGIPTYGRSYTLFNPDANAIGAPADGPGEMGEATRENGYMAYYEICDYVKNQGWQEEQPNPDAMGPYAYKDNQWVGYDDEAIARKKSEYVAENGLGGIMFWAIDNDDFRGTCHGRPYPLIEAAKEALMEAYGLTDANLISPPSKPIKSKPRPRPKLTSKPKPVEEEAKPLKIHNRRRNRNKSKAKEEDRPSAVSRLKPRRKESRTTPTASTQASTYSSLKVTTPSYTTPAPPSTPDLDGAFKCEEDGFFPHPKDCKKYFWCLSGAGDTGITAHAFTCPAGLYFNKAADSCDYAQNVLCNKKLQKPVTAAPEKTSSSTTTTTTTAAASPSTSRAPPKITAATSRTTFRQSTTTEAYEDDDYEYEDEEEEKSKEDEDSKTASEEDPKVIKELIDLIKKAGGIEELEKQLSKGGPSGKPGLDTTTQTAISKSLYERVLSKAKNSLSARKPTPTGIRNSRGPQNDGLSKAEEKPSRGKTERGKLQYTSISRNRPSTEKSVEDETDEEEEGEEVKDETAQPRRLFNKKSQPEYVTIRRPRVSSTTEASNTSGVNRNKILGEVLDDDDDEEYDDEEEEDDDDVAEDEAPKKTFSPQYVNIRRQRPSTTEASSTSKYKEIRRGTTTEATTEANDDTDGSK</sequence>
<evidence type="ECO:0000256" key="11">
    <source>
        <dbReference type="ARBA" id="ARBA00023326"/>
    </source>
</evidence>
<feature type="compositionally biased region" description="Polar residues" evidence="12">
    <location>
        <begin position="490"/>
        <end position="501"/>
    </location>
</feature>
<keyword evidence="4" id="KW-0147">Chitin-binding</keyword>
<keyword evidence="9" id="KW-0119">Carbohydrate metabolism</keyword>
<dbReference type="EC" id="3.2.1.14" evidence="3"/>
<dbReference type="PANTHER" id="PTHR11177:SF399">
    <property type="entry name" value="CHITINASE 6, ISOFORM C"/>
    <property type="match status" value="1"/>
</dbReference>
<evidence type="ECO:0000313" key="16">
    <source>
        <dbReference type="Proteomes" id="UP001162162"/>
    </source>
</evidence>
<evidence type="ECO:0000313" key="15">
    <source>
        <dbReference type="EMBL" id="KAJ8952189.1"/>
    </source>
</evidence>
<keyword evidence="8" id="KW-1015">Disulfide bond</keyword>
<feature type="compositionally biased region" description="Basic residues" evidence="12">
    <location>
        <begin position="185"/>
        <end position="197"/>
    </location>
</feature>
<feature type="region of interest" description="Disordered" evidence="12">
    <location>
        <begin position="443"/>
        <end position="464"/>
    </location>
</feature>
<feature type="compositionally biased region" description="Basic and acidic residues" evidence="12">
    <location>
        <begin position="407"/>
        <end position="426"/>
    </location>
</feature>
<keyword evidence="16" id="KW-1185">Reference proteome</keyword>
<evidence type="ECO:0000256" key="10">
    <source>
        <dbReference type="ARBA" id="ARBA00023295"/>
    </source>
</evidence>
<evidence type="ECO:0000256" key="5">
    <source>
        <dbReference type="ARBA" id="ARBA00022729"/>
    </source>
</evidence>
<evidence type="ECO:0000256" key="4">
    <source>
        <dbReference type="ARBA" id="ARBA00022669"/>
    </source>
</evidence>
<gene>
    <name evidence="15" type="ORF">NQ318_022639</name>
</gene>
<keyword evidence="10" id="KW-0326">Glycosidase</keyword>
<name>A0AAV8YKB5_9CUCU</name>
<dbReference type="Gene3D" id="3.20.20.80">
    <property type="entry name" value="Glycosidases"/>
    <property type="match status" value="1"/>
</dbReference>
<feature type="compositionally biased region" description="Acidic residues" evidence="12">
    <location>
        <begin position="537"/>
        <end position="549"/>
    </location>
</feature>
<dbReference type="SUPFAM" id="SSF51445">
    <property type="entry name" value="(Trans)glycosidases"/>
    <property type="match status" value="1"/>
</dbReference>
<keyword evidence="6" id="KW-0378">Hydrolase</keyword>
<dbReference type="FunFam" id="2.170.140.10:FF:000005">
    <property type="entry name" value="Acidic mammalian chitinase"/>
    <property type="match status" value="1"/>
</dbReference>
<dbReference type="Pfam" id="PF01607">
    <property type="entry name" value="CBM_14"/>
    <property type="match status" value="1"/>
</dbReference>
<organism evidence="15 16">
    <name type="scientific">Aromia moschata</name>
    <dbReference type="NCBI Taxonomy" id="1265417"/>
    <lineage>
        <taxon>Eukaryota</taxon>
        <taxon>Metazoa</taxon>
        <taxon>Ecdysozoa</taxon>
        <taxon>Arthropoda</taxon>
        <taxon>Hexapoda</taxon>
        <taxon>Insecta</taxon>
        <taxon>Pterygota</taxon>
        <taxon>Neoptera</taxon>
        <taxon>Endopterygota</taxon>
        <taxon>Coleoptera</taxon>
        <taxon>Polyphaga</taxon>
        <taxon>Cucujiformia</taxon>
        <taxon>Chrysomeloidea</taxon>
        <taxon>Cerambycidae</taxon>
        <taxon>Cerambycinae</taxon>
        <taxon>Callichromatini</taxon>
        <taxon>Aromia</taxon>
    </lineage>
</organism>